<keyword evidence="2" id="KW-0812">Transmembrane</keyword>
<proteinExistence type="predicted"/>
<sequence length="228" mass="25664">MSSSNVVSGSISASPSAAAGARRPHGAVKQLRIKVAQPQPQQLLHGRRRQSNGRGSAVVAKAGPGGLSEIEPDLNEDPIDRWRTPGISPEDFEFGVYDGHHTYHEGHDKKGFWEDVSEWYQEAEPPQGFQALISWAFPPAIILGMAFNVPGEYLYIGAGLWIIVFCIIEMQKPDKPHNFEPEIYMMERTARDKLIADYNSMDIWDFNEKYGELWDFTVNTREDIVKST</sequence>
<keyword evidence="2" id="KW-1133">Transmembrane helix</keyword>
<evidence type="ECO:0000313" key="4">
    <source>
        <dbReference type="Proteomes" id="UP000823388"/>
    </source>
</evidence>
<evidence type="ECO:0000313" key="3">
    <source>
        <dbReference type="EMBL" id="KAG2594030.1"/>
    </source>
</evidence>
<dbReference type="PANTHER" id="PTHR36399:SF1">
    <property type="entry name" value="PHOTOSYNTHETIC NDH SUBUNIT OF SUBCOMPLEX B 5, CHLOROPLASTIC"/>
    <property type="match status" value="1"/>
</dbReference>
<evidence type="ECO:0000256" key="2">
    <source>
        <dbReference type="SAM" id="Phobius"/>
    </source>
</evidence>
<dbReference type="GO" id="GO:0009507">
    <property type="term" value="C:chloroplast"/>
    <property type="evidence" value="ECO:0007669"/>
    <property type="project" value="InterPro"/>
</dbReference>
<name>A0A8T0S7K8_PANVG</name>
<dbReference type="PANTHER" id="PTHR36399">
    <property type="entry name" value="PHOTOSYNTHETIC NDH SUBUNIT OF SUBCOMPLEX B 5, CHLOROPLASTIC"/>
    <property type="match status" value="1"/>
</dbReference>
<reference evidence="3" key="1">
    <citation type="submission" date="2020-05" db="EMBL/GenBank/DDBJ databases">
        <title>WGS assembly of Panicum virgatum.</title>
        <authorList>
            <person name="Lovell J.T."/>
            <person name="Jenkins J."/>
            <person name="Shu S."/>
            <person name="Juenger T.E."/>
            <person name="Schmutz J."/>
        </authorList>
    </citation>
    <scope>NUCLEOTIDE SEQUENCE</scope>
    <source>
        <strain evidence="3">AP13</strain>
    </source>
</reference>
<keyword evidence="4" id="KW-1185">Reference proteome</keyword>
<protein>
    <recommendedName>
        <fullName evidence="5">NAD(P)H dehydrogenase 18</fullName>
    </recommendedName>
</protein>
<keyword evidence="2" id="KW-0472">Membrane</keyword>
<feature type="compositionally biased region" description="Low complexity" evidence="1">
    <location>
        <begin position="1"/>
        <end position="21"/>
    </location>
</feature>
<accession>A0A8T0S7K8</accession>
<evidence type="ECO:0000256" key="1">
    <source>
        <dbReference type="SAM" id="MobiDB-lite"/>
    </source>
</evidence>
<feature type="region of interest" description="Disordered" evidence="1">
    <location>
        <begin position="1"/>
        <end position="80"/>
    </location>
</feature>
<dbReference type="GO" id="GO:0006979">
    <property type="term" value="P:response to oxidative stress"/>
    <property type="evidence" value="ECO:0007669"/>
    <property type="project" value="InterPro"/>
</dbReference>
<dbReference type="AlphaFoldDB" id="A0A8T0S7K8"/>
<feature type="transmembrane region" description="Helical" evidence="2">
    <location>
        <begin position="153"/>
        <end position="170"/>
    </location>
</feature>
<evidence type="ECO:0008006" key="5">
    <source>
        <dbReference type="Google" id="ProtNLM"/>
    </source>
</evidence>
<dbReference type="InterPro" id="IPR034569">
    <property type="entry name" value="PNSB5"/>
</dbReference>
<dbReference type="Proteomes" id="UP000823388">
    <property type="component" value="Chromosome 5N"/>
</dbReference>
<organism evidence="3 4">
    <name type="scientific">Panicum virgatum</name>
    <name type="common">Blackwell switchgrass</name>
    <dbReference type="NCBI Taxonomy" id="38727"/>
    <lineage>
        <taxon>Eukaryota</taxon>
        <taxon>Viridiplantae</taxon>
        <taxon>Streptophyta</taxon>
        <taxon>Embryophyta</taxon>
        <taxon>Tracheophyta</taxon>
        <taxon>Spermatophyta</taxon>
        <taxon>Magnoliopsida</taxon>
        <taxon>Liliopsida</taxon>
        <taxon>Poales</taxon>
        <taxon>Poaceae</taxon>
        <taxon>PACMAD clade</taxon>
        <taxon>Panicoideae</taxon>
        <taxon>Panicodae</taxon>
        <taxon>Paniceae</taxon>
        <taxon>Panicinae</taxon>
        <taxon>Panicum</taxon>
        <taxon>Panicum sect. Hiantes</taxon>
    </lineage>
</organism>
<dbReference type="EMBL" id="CM029046">
    <property type="protein sequence ID" value="KAG2594030.1"/>
    <property type="molecule type" value="Genomic_DNA"/>
</dbReference>
<gene>
    <name evidence="3" type="ORF">PVAP13_5NG614300</name>
</gene>
<comment type="caution">
    <text evidence="3">The sequence shown here is derived from an EMBL/GenBank/DDBJ whole genome shotgun (WGS) entry which is preliminary data.</text>
</comment>
<dbReference type="OrthoDB" id="1925600at2759"/>